<dbReference type="PANTHER" id="PTHR22789">
    <property type="entry name" value="FUCULOSE PHOSPHATE ALDOLASE"/>
    <property type="match status" value="1"/>
</dbReference>
<comment type="caution">
    <text evidence="4">The sequence shown here is derived from an EMBL/GenBank/DDBJ whole genome shotgun (WGS) entry which is preliminary data.</text>
</comment>
<dbReference type="InterPro" id="IPR001303">
    <property type="entry name" value="Aldolase_II/adducin_N"/>
</dbReference>
<evidence type="ECO:0000313" key="4">
    <source>
        <dbReference type="EMBL" id="TXB63861.1"/>
    </source>
</evidence>
<dbReference type="InterPro" id="IPR050197">
    <property type="entry name" value="Aldolase_class_II_sugar_metab"/>
</dbReference>
<dbReference type="Gene3D" id="3.40.225.10">
    <property type="entry name" value="Class II aldolase/adducin N-terminal domain"/>
    <property type="match status" value="1"/>
</dbReference>
<dbReference type="Pfam" id="PF00596">
    <property type="entry name" value="Aldolase_II"/>
    <property type="match status" value="1"/>
</dbReference>
<dbReference type="SUPFAM" id="SSF53639">
    <property type="entry name" value="AraD/HMP-PK domain-like"/>
    <property type="match status" value="1"/>
</dbReference>
<dbReference type="GO" id="GO:0016832">
    <property type="term" value="F:aldehyde-lyase activity"/>
    <property type="evidence" value="ECO:0007669"/>
    <property type="project" value="TreeGrafter"/>
</dbReference>
<dbReference type="RefSeq" id="WP_147101733.1">
    <property type="nucleotide sequence ID" value="NZ_VOOS01000006.1"/>
</dbReference>
<dbReference type="AlphaFoldDB" id="A0A5C6RND0"/>
<dbReference type="EMBL" id="VOOS01000006">
    <property type="protein sequence ID" value="TXB63861.1"/>
    <property type="molecule type" value="Genomic_DNA"/>
</dbReference>
<organism evidence="4 5">
    <name type="scientific">Vicingus serpentipes</name>
    <dbReference type="NCBI Taxonomy" id="1926625"/>
    <lineage>
        <taxon>Bacteria</taxon>
        <taxon>Pseudomonadati</taxon>
        <taxon>Bacteroidota</taxon>
        <taxon>Flavobacteriia</taxon>
        <taxon>Flavobacteriales</taxon>
        <taxon>Vicingaceae</taxon>
        <taxon>Vicingus</taxon>
    </lineage>
</organism>
<dbReference type="OrthoDB" id="9784634at2"/>
<accession>A0A5C6RND0</accession>
<keyword evidence="2" id="KW-0456">Lyase</keyword>
<evidence type="ECO:0000313" key="5">
    <source>
        <dbReference type="Proteomes" id="UP000321721"/>
    </source>
</evidence>
<dbReference type="InterPro" id="IPR036409">
    <property type="entry name" value="Aldolase_II/adducin_N_sf"/>
</dbReference>
<evidence type="ECO:0000259" key="3">
    <source>
        <dbReference type="SMART" id="SM01007"/>
    </source>
</evidence>
<dbReference type="SMART" id="SM01007">
    <property type="entry name" value="Aldolase_II"/>
    <property type="match status" value="1"/>
</dbReference>
<evidence type="ECO:0000256" key="1">
    <source>
        <dbReference type="ARBA" id="ARBA00022723"/>
    </source>
</evidence>
<gene>
    <name evidence="4" type="ORF">FRY74_11430</name>
</gene>
<dbReference type="Proteomes" id="UP000321721">
    <property type="component" value="Unassembled WGS sequence"/>
</dbReference>
<name>A0A5C6RND0_9FLAO</name>
<reference evidence="4 5" key="1">
    <citation type="submission" date="2019-08" db="EMBL/GenBank/DDBJ databases">
        <title>Genome of Vicingus serpentipes NCIMB 15042.</title>
        <authorList>
            <person name="Bowman J.P."/>
        </authorList>
    </citation>
    <scope>NUCLEOTIDE SEQUENCE [LARGE SCALE GENOMIC DNA]</scope>
    <source>
        <strain evidence="4 5">NCIMB 15042</strain>
    </source>
</reference>
<dbReference type="GO" id="GO:0046872">
    <property type="term" value="F:metal ion binding"/>
    <property type="evidence" value="ECO:0007669"/>
    <property type="project" value="UniProtKB-KW"/>
</dbReference>
<proteinExistence type="predicted"/>
<evidence type="ECO:0000256" key="2">
    <source>
        <dbReference type="ARBA" id="ARBA00023239"/>
    </source>
</evidence>
<feature type="domain" description="Class II aldolase/adducin N-terminal" evidence="3">
    <location>
        <begin position="37"/>
        <end position="198"/>
    </location>
</feature>
<dbReference type="GO" id="GO:0005829">
    <property type="term" value="C:cytosol"/>
    <property type="evidence" value="ECO:0007669"/>
    <property type="project" value="TreeGrafter"/>
</dbReference>
<keyword evidence="1" id="KW-0479">Metal-binding</keyword>
<dbReference type="GO" id="GO:0019323">
    <property type="term" value="P:pentose catabolic process"/>
    <property type="evidence" value="ECO:0007669"/>
    <property type="project" value="TreeGrafter"/>
</dbReference>
<sequence length="205" mass="23260">MSNQDQFIDEGYIKYNINWINEVLPIAVPNQLMHWRDKMHELKQIGHYADINIGYGNISVKTTKGFLISGTQTGDVYPIQPEHFTLVTDYDIEANSVTCKGEIKASSESMTHAAVYEADEAINAIIHIHNQKLWEKLMDNVPTTKKEVPYGTPEMANEIFRLFKETAVQQEKIIVMAGHDEGIISFGKDLEEAGEILLNFLAKFN</sequence>
<protein>
    <submittedName>
        <fullName evidence="4">Class II aldolase/adducin family protein</fullName>
    </submittedName>
</protein>
<dbReference type="PANTHER" id="PTHR22789:SF0">
    <property type="entry name" value="3-OXO-TETRONATE 4-PHOSPHATE DECARBOXYLASE-RELATED"/>
    <property type="match status" value="1"/>
</dbReference>
<keyword evidence="5" id="KW-1185">Reference proteome</keyword>